<sequence>MMVGKLKFCLLCLLTYHTVESLNALLSNRLRSTVPRGDALDKEIVKTAVPSMANLAVVPLVGAVDTFWVGRMSNAAAQAGQAAAGTSFFTAYFLVSFIPTITAPLVAKAAGAGDIKEAEKRVAEALWISTVLGFICTIALIVKPGLINSLVLRSDAEALPYANAYLQVRSMSMIAALISAIGFAAYRGILDTVTPLRVSLVANFANLVLDPLFIFQPIALGVVGAALATVTAEIGSAIIYIILLRRKKLLRPFQQLVSSPPSLSSIFVLLTSGATMLLRQALLNISFILATRKAQSINPFAGAAYGIIMQCYSLGVVIQIAIQGTAAAIVPTIRAKNGNLEARRVADRLFGFGSSVAILLSLAQLILLPRFAPFFSVVPQVQKAIIRPARLASLVQLTNGIIFAGEGIMLGISAFRALATITALGVTTMAAFLASPWAANQLDGVLLSILAFHIVQASGVLLHHLFFSPLASSTTIEKSPKSSSSSNY</sequence>
<keyword evidence="4 6" id="KW-1133">Transmembrane helix</keyword>
<dbReference type="GO" id="GO:0015297">
    <property type="term" value="F:antiporter activity"/>
    <property type="evidence" value="ECO:0007669"/>
    <property type="project" value="InterPro"/>
</dbReference>
<protein>
    <recommendedName>
        <fullName evidence="9">Polysaccharide biosynthesis protein C-terminal domain-containing protein</fullName>
    </recommendedName>
</protein>
<dbReference type="NCBIfam" id="TIGR00797">
    <property type="entry name" value="matE"/>
    <property type="match status" value="1"/>
</dbReference>
<evidence type="ECO:0000256" key="7">
    <source>
        <dbReference type="SAM" id="SignalP"/>
    </source>
</evidence>
<feature type="chain" id="PRO_5031019332" description="Polysaccharide biosynthesis protein C-terminal domain-containing protein" evidence="7">
    <location>
        <begin position="22"/>
        <end position="488"/>
    </location>
</feature>
<feature type="transmembrane region" description="Helical" evidence="6">
    <location>
        <begin position="162"/>
        <end position="186"/>
    </location>
</feature>
<evidence type="ECO:0000256" key="5">
    <source>
        <dbReference type="ARBA" id="ARBA00023136"/>
    </source>
</evidence>
<comment type="subcellular location">
    <subcellularLocation>
        <location evidence="1">Membrane</location>
        <topology evidence="1">Multi-pass membrane protein</topology>
    </subcellularLocation>
</comment>
<organism evidence="8">
    <name type="scientific">Aureoumbra lagunensis</name>
    <dbReference type="NCBI Taxonomy" id="44058"/>
    <lineage>
        <taxon>Eukaryota</taxon>
        <taxon>Sar</taxon>
        <taxon>Stramenopiles</taxon>
        <taxon>Ochrophyta</taxon>
        <taxon>Pelagophyceae</taxon>
        <taxon>Pelagomonadales</taxon>
        <taxon>Aureoumbra</taxon>
    </lineage>
</organism>
<keyword evidence="3 6" id="KW-0812">Transmembrane</keyword>
<dbReference type="Pfam" id="PF01554">
    <property type="entry name" value="MatE"/>
    <property type="match status" value="1"/>
</dbReference>
<dbReference type="PANTHER" id="PTHR42893:SF46">
    <property type="entry name" value="PROTEIN DETOXIFICATION 44, CHLOROPLASTIC"/>
    <property type="match status" value="1"/>
</dbReference>
<reference evidence="8" key="1">
    <citation type="submission" date="2021-01" db="EMBL/GenBank/DDBJ databases">
        <authorList>
            <person name="Corre E."/>
            <person name="Pelletier E."/>
            <person name="Niang G."/>
            <person name="Scheremetjew M."/>
            <person name="Finn R."/>
            <person name="Kale V."/>
            <person name="Holt S."/>
            <person name="Cochrane G."/>
            <person name="Meng A."/>
            <person name="Brown T."/>
            <person name="Cohen L."/>
        </authorList>
    </citation>
    <scope>NUCLEOTIDE SEQUENCE</scope>
    <source>
        <strain evidence="8">CCMP1510</strain>
    </source>
</reference>
<evidence type="ECO:0000313" key="8">
    <source>
        <dbReference type="EMBL" id="CAE0374624.1"/>
    </source>
</evidence>
<evidence type="ECO:0000256" key="6">
    <source>
        <dbReference type="SAM" id="Phobius"/>
    </source>
</evidence>
<feature type="transmembrane region" description="Helical" evidence="6">
    <location>
        <begin position="89"/>
        <end position="110"/>
    </location>
</feature>
<feature type="transmembrane region" description="Helical" evidence="6">
    <location>
        <begin position="225"/>
        <end position="244"/>
    </location>
</feature>
<dbReference type="GO" id="GO:0042910">
    <property type="term" value="F:xenobiotic transmembrane transporter activity"/>
    <property type="evidence" value="ECO:0007669"/>
    <property type="project" value="InterPro"/>
</dbReference>
<evidence type="ECO:0000256" key="1">
    <source>
        <dbReference type="ARBA" id="ARBA00004141"/>
    </source>
</evidence>
<dbReference type="InterPro" id="IPR044644">
    <property type="entry name" value="DinF-like"/>
</dbReference>
<dbReference type="EMBL" id="HBIJ01023383">
    <property type="protein sequence ID" value="CAE0374624.1"/>
    <property type="molecule type" value="Transcribed_RNA"/>
</dbReference>
<evidence type="ECO:0008006" key="9">
    <source>
        <dbReference type="Google" id="ProtNLM"/>
    </source>
</evidence>
<keyword evidence="7" id="KW-0732">Signal</keyword>
<dbReference type="GO" id="GO:0016020">
    <property type="term" value="C:membrane"/>
    <property type="evidence" value="ECO:0007669"/>
    <property type="project" value="UniProtKB-SubCell"/>
</dbReference>
<evidence type="ECO:0000256" key="3">
    <source>
        <dbReference type="ARBA" id="ARBA00022692"/>
    </source>
</evidence>
<gene>
    <name evidence="8" type="ORF">ALAG00032_LOCUS15428</name>
</gene>
<feature type="transmembrane region" description="Helical" evidence="6">
    <location>
        <begin position="122"/>
        <end position="142"/>
    </location>
</feature>
<feature type="transmembrane region" description="Helical" evidence="6">
    <location>
        <begin position="349"/>
        <end position="371"/>
    </location>
</feature>
<evidence type="ECO:0000256" key="2">
    <source>
        <dbReference type="ARBA" id="ARBA00010199"/>
    </source>
</evidence>
<dbReference type="AlphaFoldDB" id="A0A7S3K4F4"/>
<name>A0A7S3K4F4_9STRA</name>
<evidence type="ECO:0000256" key="4">
    <source>
        <dbReference type="ARBA" id="ARBA00022989"/>
    </source>
</evidence>
<proteinExistence type="inferred from homology"/>
<feature type="transmembrane region" description="Helical" evidence="6">
    <location>
        <begin position="417"/>
        <end position="439"/>
    </location>
</feature>
<feature type="transmembrane region" description="Helical" evidence="6">
    <location>
        <begin position="302"/>
        <end position="329"/>
    </location>
</feature>
<keyword evidence="5 6" id="KW-0472">Membrane</keyword>
<dbReference type="PANTHER" id="PTHR42893">
    <property type="entry name" value="PROTEIN DETOXIFICATION 44, CHLOROPLASTIC-RELATED"/>
    <property type="match status" value="1"/>
</dbReference>
<feature type="signal peptide" evidence="7">
    <location>
        <begin position="1"/>
        <end position="21"/>
    </location>
</feature>
<comment type="similarity">
    <text evidence="2">Belongs to the multi antimicrobial extrusion (MATE) (TC 2.A.66.1) family.</text>
</comment>
<accession>A0A7S3K4F4</accession>
<feature type="transmembrane region" description="Helical" evidence="6">
    <location>
        <begin position="445"/>
        <end position="467"/>
    </location>
</feature>
<feature type="transmembrane region" description="Helical" evidence="6">
    <location>
        <begin position="391"/>
        <end position="410"/>
    </location>
</feature>
<dbReference type="InterPro" id="IPR002528">
    <property type="entry name" value="MATE_fam"/>
</dbReference>